<comment type="similarity">
    <text evidence="2">Belongs to the glycosyl hydrolase 42 family.</text>
</comment>
<dbReference type="AlphaFoldDB" id="A0A066WIT7"/>
<dbReference type="Gene3D" id="3.40.50.880">
    <property type="match status" value="1"/>
</dbReference>
<dbReference type="GO" id="GO:0009341">
    <property type="term" value="C:beta-galactosidase complex"/>
    <property type="evidence" value="ECO:0007669"/>
    <property type="project" value="InterPro"/>
</dbReference>
<evidence type="ECO:0000313" key="11">
    <source>
        <dbReference type="EMBL" id="KDN52458.1"/>
    </source>
</evidence>
<dbReference type="OMA" id="SVQYFQW"/>
<dbReference type="GO" id="GO:0004565">
    <property type="term" value="F:beta-galactosidase activity"/>
    <property type="evidence" value="ECO:0007669"/>
    <property type="project" value="UniProtKB-EC"/>
</dbReference>
<dbReference type="Gene3D" id="2.60.40.1180">
    <property type="entry name" value="Golgi alpha-mannosidase II"/>
    <property type="match status" value="1"/>
</dbReference>
<feature type="signal peptide" evidence="8">
    <location>
        <begin position="1"/>
        <end position="24"/>
    </location>
</feature>
<evidence type="ECO:0000256" key="7">
    <source>
        <dbReference type="ARBA" id="ARBA00023295"/>
    </source>
</evidence>
<feature type="domain" description="Beta-galactosidase trimerisation" evidence="10">
    <location>
        <begin position="497"/>
        <end position="714"/>
    </location>
</feature>
<gene>
    <name evidence="11" type="ORF">K437DRAFT_272485</name>
</gene>
<evidence type="ECO:0000259" key="10">
    <source>
        <dbReference type="Pfam" id="PF08532"/>
    </source>
</evidence>
<keyword evidence="12" id="KW-1185">Reference proteome</keyword>
<dbReference type="RefSeq" id="XP_013245303.1">
    <property type="nucleotide sequence ID" value="XM_013389849.1"/>
</dbReference>
<organism evidence="11 12">
    <name type="scientific">Tilletiaria anomala (strain ATCC 24038 / CBS 436.72 / UBC 951)</name>
    <dbReference type="NCBI Taxonomy" id="1037660"/>
    <lineage>
        <taxon>Eukaryota</taxon>
        <taxon>Fungi</taxon>
        <taxon>Dikarya</taxon>
        <taxon>Basidiomycota</taxon>
        <taxon>Ustilaginomycotina</taxon>
        <taxon>Exobasidiomycetes</taxon>
        <taxon>Georgefischeriales</taxon>
        <taxon>Tilletiariaceae</taxon>
        <taxon>Tilletiaria</taxon>
    </lineage>
</organism>
<protein>
    <recommendedName>
        <fullName evidence="3">beta-galactosidase</fullName>
        <ecNumber evidence="3">3.2.1.23</ecNumber>
    </recommendedName>
</protein>
<feature type="chain" id="PRO_5001632957" description="beta-galactosidase" evidence="8">
    <location>
        <begin position="25"/>
        <end position="782"/>
    </location>
</feature>
<sequence>MLHQNVALKSLASLALLLPSLTAAATLQVASPERPFILAERTAGSYPSSSSNSTSASLGAFPHGLHFGVDYYPEAWVDPGELDKKATDTQRQKEAGLQYVRIGEFMWKNIEPQDGVYNFTLLDQAIEDIGSKGMKVILGTPTATPPRWASLKYDILPQDSMHFDRIHGSRRHYSFSSPDYQMLSKRITKKLAERYGDNPHVGAIQLDNEFGCHSTVRTYDKHAKGAFQKWLQNKYGDVETMNRLQGNTFWSQAYDAFDEVDVPTQEVTESNPALRLDFFEFSSDQVIAFAKDQADIWRKYRKHNAPISTNFMGFFVDFDHHKFAKEVGLELATFDSYPLGNTEQFDWVPTADKVKYGRQGRPDAQSFHFELYKGVAGMGKGQATGDWGVMELQPGAVNWAQYNPIPLKGMVRLWLHEIFAHGGSLAAIFRWREAFYGEEQMHEAMYRRDNTQNQAYIEQQEVATKDLPALIQAGLLSEVQGETGTVTTWSAETPKTKVAFVHDYYSQFVLESNPQGGIWSTNTFNSVPFVWHEINGNFYSALRRLGLAVDVISPDTDLSAYDLVVVPAMAHISDAFEKHLNAYKGSIVFGPRSASKVDTLSIPDGLPPSAGAVRDRLPISVNRVESLRPDLADKVSFGGKEYPVKSWAEWVRCARNGTNTSMPVEATFSSYRDGEPATCAHKTEDGKVSRYVAYYADANFLTAYLGKVASEAGIKDVWGNTVSSSSDLGEDLRFSRQGNAVFAFNYGPSAVDVPSSVPSSASVIVGDAKSVAAAGVAVWKLS</sequence>
<dbReference type="Pfam" id="PF02449">
    <property type="entry name" value="Glyco_hydro_42"/>
    <property type="match status" value="1"/>
</dbReference>
<dbReference type="InParanoid" id="A0A066WIT7"/>
<evidence type="ECO:0000256" key="5">
    <source>
        <dbReference type="ARBA" id="ARBA00022801"/>
    </source>
</evidence>
<dbReference type="Pfam" id="PF08532">
    <property type="entry name" value="Glyco_hydro_42M"/>
    <property type="match status" value="1"/>
</dbReference>
<keyword evidence="7" id="KW-0326">Glycosidase</keyword>
<comment type="catalytic activity">
    <reaction evidence="1">
        <text>Hydrolysis of terminal non-reducing beta-D-galactose residues in beta-D-galactosides.</text>
        <dbReference type="EC" id="3.2.1.23"/>
    </reaction>
</comment>
<dbReference type="InterPro" id="IPR017853">
    <property type="entry name" value="GH"/>
</dbReference>
<dbReference type="Gene3D" id="3.20.20.80">
    <property type="entry name" value="Glycosidases"/>
    <property type="match status" value="1"/>
</dbReference>
<dbReference type="Proteomes" id="UP000027361">
    <property type="component" value="Unassembled WGS sequence"/>
</dbReference>
<dbReference type="InterPro" id="IPR003476">
    <property type="entry name" value="Glyco_hydro_42"/>
</dbReference>
<keyword evidence="8" id="KW-0732">Signal</keyword>
<evidence type="ECO:0000259" key="9">
    <source>
        <dbReference type="Pfam" id="PF02449"/>
    </source>
</evidence>
<reference evidence="11 12" key="1">
    <citation type="submission" date="2014-05" db="EMBL/GenBank/DDBJ databases">
        <title>Draft genome sequence of a rare smut relative, Tilletiaria anomala UBC 951.</title>
        <authorList>
            <consortium name="DOE Joint Genome Institute"/>
            <person name="Toome M."/>
            <person name="Kuo A."/>
            <person name="Henrissat B."/>
            <person name="Lipzen A."/>
            <person name="Tritt A."/>
            <person name="Yoshinaga Y."/>
            <person name="Zane M."/>
            <person name="Barry K."/>
            <person name="Grigoriev I.V."/>
            <person name="Spatafora J.W."/>
            <person name="Aimea M.C."/>
        </authorList>
    </citation>
    <scope>NUCLEOTIDE SEQUENCE [LARGE SCALE GENOMIC DNA]</scope>
    <source>
        <strain evidence="11 12">UBC 951</strain>
    </source>
</reference>
<comment type="caution">
    <text evidence="11">The sequence shown here is derived from an EMBL/GenBank/DDBJ whole genome shotgun (WGS) entry which is preliminary data.</text>
</comment>
<dbReference type="InterPro" id="IPR013780">
    <property type="entry name" value="Glyco_hydro_b"/>
</dbReference>
<dbReference type="EC" id="3.2.1.23" evidence="3"/>
<dbReference type="CDD" id="cd03143">
    <property type="entry name" value="A4_beta-galactosidase_middle_domain"/>
    <property type="match status" value="1"/>
</dbReference>
<evidence type="ECO:0000256" key="4">
    <source>
        <dbReference type="ARBA" id="ARBA00022723"/>
    </source>
</evidence>
<evidence type="ECO:0000313" key="12">
    <source>
        <dbReference type="Proteomes" id="UP000027361"/>
    </source>
</evidence>
<dbReference type="PANTHER" id="PTHR36447">
    <property type="entry name" value="BETA-GALACTOSIDASE GANA"/>
    <property type="match status" value="1"/>
</dbReference>
<dbReference type="SUPFAM" id="SSF51011">
    <property type="entry name" value="Glycosyl hydrolase domain"/>
    <property type="match status" value="1"/>
</dbReference>
<dbReference type="EMBL" id="JMSN01000010">
    <property type="protein sequence ID" value="KDN52458.1"/>
    <property type="molecule type" value="Genomic_DNA"/>
</dbReference>
<dbReference type="GeneID" id="25266357"/>
<evidence type="ECO:0000256" key="2">
    <source>
        <dbReference type="ARBA" id="ARBA00005940"/>
    </source>
</evidence>
<evidence type="ECO:0000256" key="8">
    <source>
        <dbReference type="SAM" id="SignalP"/>
    </source>
</evidence>
<dbReference type="GO" id="GO:0046872">
    <property type="term" value="F:metal ion binding"/>
    <property type="evidence" value="ECO:0007669"/>
    <property type="project" value="UniProtKB-KW"/>
</dbReference>
<dbReference type="InterPro" id="IPR029062">
    <property type="entry name" value="Class_I_gatase-like"/>
</dbReference>
<dbReference type="InterPro" id="IPR013738">
    <property type="entry name" value="Beta_galactosidase_Trimer"/>
</dbReference>
<name>A0A066WIT7_TILAU</name>
<dbReference type="SUPFAM" id="SSF52317">
    <property type="entry name" value="Class I glutamine amidotransferase-like"/>
    <property type="match status" value="1"/>
</dbReference>
<dbReference type="GO" id="GO:0005975">
    <property type="term" value="P:carbohydrate metabolic process"/>
    <property type="evidence" value="ECO:0007669"/>
    <property type="project" value="InterPro"/>
</dbReference>
<evidence type="ECO:0000256" key="6">
    <source>
        <dbReference type="ARBA" id="ARBA00022833"/>
    </source>
</evidence>
<feature type="domain" description="Glycoside hydrolase family 42 N-terminal" evidence="9">
    <location>
        <begin position="70"/>
        <end position="464"/>
    </location>
</feature>
<evidence type="ECO:0000256" key="1">
    <source>
        <dbReference type="ARBA" id="ARBA00001412"/>
    </source>
</evidence>
<keyword evidence="5 11" id="KW-0378">Hydrolase</keyword>
<keyword evidence="6" id="KW-0862">Zinc</keyword>
<dbReference type="OrthoDB" id="1657402at2759"/>
<dbReference type="HOGENOM" id="CLU_012430_1_0_1"/>
<dbReference type="InterPro" id="IPR013529">
    <property type="entry name" value="Glyco_hydro_42_N"/>
</dbReference>
<dbReference type="STRING" id="1037660.A0A066WIT7"/>
<proteinExistence type="inferred from homology"/>
<keyword evidence="4" id="KW-0479">Metal-binding</keyword>
<dbReference type="PANTHER" id="PTHR36447:SF2">
    <property type="entry name" value="BETA-GALACTOSIDASE YESZ"/>
    <property type="match status" value="1"/>
</dbReference>
<dbReference type="SUPFAM" id="SSF51445">
    <property type="entry name" value="(Trans)glycosidases"/>
    <property type="match status" value="1"/>
</dbReference>
<evidence type="ECO:0000256" key="3">
    <source>
        <dbReference type="ARBA" id="ARBA00012756"/>
    </source>
</evidence>
<accession>A0A066WIT7</accession>